<protein>
    <submittedName>
        <fullName evidence="2">Uncharacterized protein</fullName>
    </submittedName>
</protein>
<dbReference type="EMBL" id="JBHRVU010000004">
    <property type="protein sequence ID" value="MFC3440762.1"/>
    <property type="molecule type" value="Genomic_DNA"/>
</dbReference>
<sequence length="179" mass="19324">MLELKIKAGRRHIPIFELPAALGRRQAYQEIGDQVDALIAFLDDLGGDPDLEEDDDAGGNILDERHDALTWPEWHTLPPQQRGAGNYAGKLLDHADHGHQHEDDEEDDPAEEDDPSGQCDEDGINTAFSNADWEAESGAGCPISDPGGGNVEDEGQMWFVVADSAPIGLPASRMAANDS</sequence>
<evidence type="ECO:0000313" key="3">
    <source>
        <dbReference type="Proteomes" id="UP001595681"/>
    </source>
</evidence>
<dbReference type="Proteomes" id="UP001595681">
    <property type="component" value="Unassembled WGS sequence"/>
</dbReference>
<evidence type="ECO:0000256" key="1">
    <source>
        <dbReference type="SAM" id="MobiDB-lite"/>
    </source>
</evidence>
<keyword evidence="3" id="KW-1185">Reference proteome</keyword>
<proteinExistence type="predicted"/>
<gene>
    <name evidence="2" type="ORF">ACFOKF_06030</name>
</gene>
<comment type="caution">
    <text evidence="2">The sequence shown here is derived from an EMBL/GenBank/DDBJ whole genome shotgun (WGS) entry which is preliminary data.</text>
</comment>
<name>A0ABV7NEH2_9SPHN</name>
<reference evidence="3" key="1">
    <citation type="journal article" date="2019" name="Int. J. Syst. Evol. Microbiol.">
        <title>The Global Catalogue of Microorganisms (GCM) 10K type strain sequencing project: providing services to taxonomists for standard genome sequencing and annotation.</title>
        <authorList>
            <consortium name="The Broad Institute Genomics Platform"/>
            <consortium name="The Broad Institute Genome Sequencing Center for Infectious Disease"/>
            <person name="Wu L."/>
            <person name="Ma J."/>
        </authorList>
    </citation>
    <scope>NUCLEOTIDE SEQUENCE [LARGE SCALE GENOMIC DNA]</scope>
    <source>
        <strain evidence="3">CCM 7491</strain>
    </source>
</reference>
<feature type="region of interest" description="Disordered" evidence="1">
    <location>
        <begin position="72"/>
        <end position="155"/>
    </location>
</feature>
<dbReference type="RefSeq" id="WP_380793998.1">
    <property type="nucleotide sequence ID" value="NZ_JBHRVU010000004.1"/>
</dbReference>
<feature type="compositionally biased region" description="Acidic residues" evidence="1">
    <location>
        <begin position="103"/>
        <end position="123"/>
    </location>
</feature>
<organism evidence="2 3">
    <name type="scientific">Sphingobium rhizovicinum</name>
    <dbReference type="NCBI Taxonomy" id="432308"/>
    <lineage>
        <taxon>Bacteria</taxon>
        <taxon>Pseudomonadati</taxon>
        <taxon>Pseudomonadota</taxon>
        <taxon>Alphaproteobacteria</taxon>
        <taxon>Sphingomonadales</taxon>
        <taxon>Sphingomonadaceae</taxon>
        <taxon>Sphingobium</taxon>
    </lineage>
</organism>
<feature type="compositionally biased region" description="Basic and acidic residues" evidence="1">
    <location>
        <begin position="91"/>
        <end position="102"/>
    </location>
</feature>
<evidence type="ECO:0000313" key="2">
    <source>
        <dbReference type="EMBL" id="MFC3440762.1"/>
    </source>
</evidence>
<accession>A0ABV7NEH2</accession>